<dbReference type="RefSeq" id="WP_139191234.1">
    <property type="nucleotide sequence ID" value="NZ_FNAB01000009.1"/>
</dbReference>
<protein>
    <submittedName>
        <fullName evidence="6">DNA-binding transcriptional regulator, IclR family</fullName>
    </submittedName>
</protein>
<organism evidence="6 7">
    <name type="scientific">Rhodococcus tukisamuensis</name>
    <dbReference type="NCBI Taxonomy" id="168276"/>
    <lineage>
        <taxon>Bacteria</taxon>
        <taxon>Bacillati</taxon>
        <taxon>Actinomycetota</taxon>
        <taxon>Actinomycetes</taxon>
        <taxon>Mycobacteriales</taxon>
        <taxon>Nocardiaceae</taxon>
        <taxon>Rhodococcus</taxon>
    </lineage>
</organism>
<dbReference type="InterPro" id="IPR036390">
    <property type="entry name" value="WH_DNA-bd_sf"/>
</dbReference>
<reference evidence="6 7" key="1">
    <citation type="submission" date="2016-10" db="EMBL/GenBank/DDBJ databases">
        <authorList>
            <person name="de Groot N.N."/>
        </authorList>
    </citation>
    <scope>NUCLEOTIDE SEQUENCE [LARGE SCALE GENOMIC DNA]</scope>
    <source>
        <strain evidence="6 7">JCM 11308</strain>
    </source>
</reference>
<name>A0A1G6ZW82_9NOCA</name>
<sequence>MTVVDINAHRTCGTGRRPARESMLERMTFIVDAFDDPNEVLMLEDVTVRAGLPRSTTHRIVTELVDLGWLARTGRGYALGTRALGALGPQASHARIRIAASDIVQELYLRTGMVVHLGVLDGSQEYFLDKVGGPFARALRSRVGSRLAAYRGTGGRSMLALLTPERVDQLVGDELARDDARGKWTLPRLHTELNRIRGAQGVAYELTENVSGIGAGGIGSLAAAIRTSDGTVASLCVAGEAHKVRPERVAPLVREASVRLAMAL</sequence>
<evidence type="ECO:0000259" key="4">
    <source>
        <dbReference type="PROSITE" id="PS51077"/>
    </source>
</evidence>
<dbReference type="EMBL" id="FNAB01000009">
    <property type="protein sequence ID" value="SDE06633.1"/>
    <property type="molecule type" value="Genomic_DNA"/>
</dbReference>
<keyword evidence="2 6" id="KW-0238">DNA-binding</keyword>
<dbReference type="InterPro" id="IPR029016">
    <property type="entry name" value="GAF-like_dom_sf"/>
</dbReference>
<gene>
    <name evidence="6" type="ORF">SAMN05444580_109161</name>
</gene>
<dbReference type="SMART" id="SM00346">
    <property type="entry name" value="HTH_ICLR"/>
    <property type="match status" value="1"/>
</dbReference>
<evidence type="ECO:0000256" key="1">
    <source>
        <dbReference type="ARBA" id="ARBA00023015"/>
    </source>
</evidence>
<proteinExistence type="predicted"/>
<dbReference type="PROSITE" id="PS51078">
    <property type="entry name" value="ICLR_ED"/>
    <property type="match status" value="1"/>
</dbReference>
<dbReference type="InterPro" id="IPR014757">
    <property type="entry name" value="Tscrpt_reg_IclR_C"/>
</dbReference>
<keyword evidence="1" id="KW-0805">Transcription regulation</keyword>
<dbReference type="SUPFAM" id="SSF55781">
    <property type="entry name" value="GAF domain-like"/>
    <property type="match status" value="1"/>
</dbReference>
<dbReference type="GO" id="GO:0003677">
    <property type="term" value="F:DNA binding"/>
    <property type="evidence" value="ECO:0007669"/>
    <property type="project" value="UniProtKB-KW"/>
</dbReference>
<dbReference type="PANTHER" id="PTHR30136:SF35">
    <property type="entry name" value="HTH-TYPE TRANSCRIPTIONAL REGULATOR RV1719"/>
    <property type="match status" value="1"/>
</dbReference>
<dbReference type="AlphaFoldDB" id="A0A1G6ZW82"/>
<dbReference type="PROSITE" id="PS51077">
    <property type="entry name" value="HTH_ICLR"/>
    <property type="match status" value="1"/>
</dbReference>
<dbReference type="Pfam" id="PF01614">
    <property type="entry name" value="IclR_C"/>
    <property type="match status" value="1"/>
</dbReference>
<evidence type="ECO:0000256" key="3">
    <source>
        <dbReference type="ARBA" id="ARBA00023163"/>
    </source>
</evidence>
<feature type="domain" description="HTH iclR-type" evidence="4">
    <location>
        <begin position="21"/>
        <end position="81"/>
    </location>
</feature>
<keyword evidence="7" id="KW-1185">Reference proteome</keyword>
<keyword evidence="3" id="KW-0804">Transcription</keyword>
<dbReference type="PANTHER" id="PTHR30136">
    <property type="entry name" value="HELIX-TURN-HELIX TRANSCRIPTIONAL REGULATOR, ICLR FAMILY"/>
    <property type="match status" value="1"/>
</dbReference>
<dbReference type="Pfam" id="PF09339">
    <property type="entry name" value="HTH_IclR"/>
    <property type="match status" value="1"/>
</dbReference>
<feature type="domain" description="IclR-ED" evidence="5">
    <location>
        <begin position="75"/>
        <end position="264"/>
    </location>
</feature>
<dbReference type="SUPFAM" id="SSF46785">
    <property type="entry name" value="Winged helix' DNA-binding domain"/>
    <property type="match status" value="1"/>
</dbReference>
<evidence type="ECO:0000256" key="2">
    <source>
        <dbReference type="ARBA" id="ARBA00023125"/>
    </source>
</evidence>
<evidence type="ECO:0000313" key="7">
    <source>
        <dbReference type="Proteomes" id="UP000199417"/>
    </source>
</evidence>
<dbReference type="Gene3D" id="3.30.450.40">
    <property type="match status" value="1"/>
</dbReference>
<accession>A0A1G6ZW82</accession>
<evidence type="ECO:0000259" key="5">
    <source>
        <dbReference type="PROSITE" id="PS51078"/>
    </source>
</evidence>
<dbReference type="Gene3D" id="1.10.10.10">
    <property type="entry name" value="Winged helix-like DNA-binding domain superfamily/Winged helix DNA-binding domain"/>
    <property type="match status" value="1"/>
</dbReference>
<dbReference type="InterPro" id="IPR005471">
    <property type="entry name" value="Tscrpt_reg_IclR_N"/>
</dbReference>
<dbReference type="Proteomes" id="UP000199417">
    <property type="component" value="Unassembled WGS sequence"/>
</dbReference>
<dbReference type="InterPro" id="IPR050707">
    <property type="entry name" value="HTH_MetabolicPath_Reg"/>
</dbReference>
<dbReference type="GO" id="GO:0045892">
    <property type="term" value="P:negative regulation of DNA-templated transcription"/>
    <property type="evidence" value="ECO:0007669"/>
    <property type="project" value="TreeGrafter"/>
</dbReference>
<evidence type="ECO:0000313" key="6">
    <source>
        <dbReference type="EMBL" id="SDE06633.1"/>
    </source>
</evidence>
<dbReference type="InterPro" id="IPR036388">
    <property type="entry name" value="WH-like_DNA-bd_sf"/>
</dbReference>
<dbReference type="GO" id="GO:0003700">
    <property type="term" value="F:DNA-binding transcription factor activity"/>
    <property type="evidence" value="ECO:0007669"/>
    <property type="project" value="TreeGrafter"/>
</dbReference>
<dbReference type="STRING" id="168276.SAMN05444580_109161"/>